<dbReference type="InterPro" id="IPR051206">
    <property type="entry name" value="NAMLAA_amidase_2"/>
</dbReference>
<keyword evidence="3" id="KW-0378">Hydrolase</keyword>
<dbReference type="RefSeq" id="WP_177060258.1">
    <property type="nucleotide sequence ID" value="NZ_JACAPS010000030.1"/>
</dbReference>
<dbReference type="GO" id="GO:0009253">
    <property type="term" value="P:peptidoglycan catabolic process"/>
    <property type="evidence" value="ECO:0007669"/>
    <property type="project" value="InterPro"/>
</dbReference>
<dbReference type="GO" id="GO:0008745">
    <property type="term" value="F:N-acetylmuramoyl-L-alanine amidase activity"/>
    <property type="evidence" value="ECO:0007669"/>
    <property type="project" value="UniProtKB-EC"/>
</dbReference>
<proteinExistence type="predicted"/>
<sequence length="200" mass="22560">MSSIDSEGMLVDSRVIHRRFYTIEHGRLDGVHAIVVHQTDARTATHTFNAYGAGGGGAHFLIEKNGLIYQTASLKKRCYHVGRHIKSKCLTIDKKTCGTDEMAKIRAMPWVNQVRALDAHERAKPDPYRYPVNSDSVGVELVGRHVDVSRYEVVTPLQNSSLQWLVSDLYRHFSLTSSDVYRHPQISYKHPGEASSAVWK</sequence>
<dbReference type="Pfam" id="PF01510">
    <property type="entry name" value="Amidase_2"/>
    <property type="match status" value="1"/>
</dbReference>
<dbReference type="AlphaFoldDB" id="A0A7Y8CM48"/>
<feature type="domain" description="N-acetylmuramoyl-L-alanine amidase" evidence="5">
    <location>
        <begin position="21"/>
        <end position="192"/>
    </location>
</feature>
<organism evidence="6 7">
    <name type="scientific">Pseudomonas gingeri</name>
    <dbReference type="NCBI Taxonomy" id="117681"/>
    <lineage>
        <taxon>Bacteria</taxon>
        <taxon>Pseudomonadati</taxon>
        <taxon>Pseudomonadota</taxon>
        <taxon>Gammaproteobacteria</taxon>
        <taxon>Pseudomonadales</taxon>
        <taxon>Pseudomonadaceae</taxon>
        <taxon>Pseudomonas</taxon>
    </lineage>
</organism>
<dbReference type="InterPro" id="IPR036505">
    <property type="entry name" value="Amidase/PGRP_sf"/>
</dbReference>
<reference evidence="6 7" key="1">
    <citation type="submission" date="2020-04" db="EMBL/GenBank/DDBJ databases">
        <title>Molecular characterization of pseudomonads from Agaricus bisporus reveal novel blotch 2 pathogens in Western Europe.</title>
        <authorList>
            <person name="Taparia T."/>
            <person name="Krijger M."/>
            <person name="Haynes E."/>
            <person name="Elpinstone J.G."/>
            <person name="Noble R."/>
            <person name="Van Der Wolf J."/>
        </authorList>
    </citation>
    <scope>NUCLEOTIDE SEQUENCE [LARGE SCALE GENOMIC DNA]</scope>
    <source>
        <strain evidence="6 7">IPO3737</strain>
    </source>
</reference>
<evidence type="ECO:0000259" key="5">
    <source>
        <dbReference type="SMART" id="SM00644"/>
    </source>
</evidence>
<dbReference type="GO" id="GO:0009254">
    <property type="term" value="P:peptidoglycan turnover"/>
    <property type="evidence" value="ECO:0007669"/>
    <property type="project" value="TreeGrafter"/>
</dbReference>
<protein>
    <recommendedName>
        <fullName evidence="2">N-acetylmuramoyl-L-alanine amidase</fullName>
        <ecNumber evidence="2">3.5.1.28</ecNumber>
    </recommendedName>
</protein>
<gene>
    <name evidence="6" type="ORF">HX876_22770</name>
</gene>
<evidence type="ECO:0000313" key="6">
    <source>
        <dbReference type="EMBL" id="NWC35210.1"/>
    </source>
</evidence>
<evidence type="ECO:0000256" key="1">
    <source>
        <dbReference type="ARBA" id="ARBA00001561"/>
    </source>
</evidence>
<evidence type="ECO:0000313" key="7">
    <source>
        <dbReference type="Proteomes" id="UP000520592"/>
    </source>
</evidence>
<accession>A0A7Y8CM48</accession>
<keyword evidence="4" id="KW-0961">Cell wall biogenesis/degradation</keyword>
<comment type="catalytic activity">
    <reaction evidence="1">
        <text>Hydrolyzes the link between N-acetylmuramoyl residues and L-amino acid residues in certain cell-wall glycopeptides.</text>
        <dbReference type="EC" id="3.5.1.28"/>
    </reaction>
</comment>
<dbReference type="PANTHER" id="PTHR30417">
    <property type="entry name" value="N-ACETYLMURAMOYL-L-ALANINE AMIDASE AMID"/>
    <property type="match status" value="1"/>
</dbReference>
<dbReference type="Gene3D" id="3.40.80.10">
    <property type="entry name" value="Peptidoglycan recognition protein-like"/>
    <property type="match status" value="1"/>
</dbReference>
<evidence type="ECO:0000256" key="2">
    <source>
        <dbReference type="ARBA" id="ARBA00011901"/>
    </source>
</evidence>
<evidence type="ECO:0000256" key="4">
    <source>
        <dbReference type="ARBA" id="ARBA00023316"/>
    </source>
</evidence>
<comment type="caution">
    <text evidence="6">The sequence shown here is derived from an EMBL/GenBank/DDBJ whole genome shotgun (WGS) entry which is preliminary data.</text>
</comment>
<dbReference type="InterPro" id="IPR002502">
    <property type="entry name" value="Amidase_domain"/>
</dbReference>
<dbReference type="GO" id="GO:0071555">
    <property type="term" value="P:cell wall organization"/>
    <property type="evidence" value="ECO:0007669"/>
    <property type="project" value="UniProtKB-KW"/>
</dbReference>
<dbReference type="Proteomes" id="UP000520592">
    <property type="component" value="Unassembled WGS sequence"/>
</dbReference>
<dbReference type="PANTHER" id="PTHR30417:SF1">
    <property type="entry name" value="N-ACETYLMURAMOYL-L-ALANINE AMIDASE AMID"/>
    <property type="match status" value="1"/>
</dbReference>
<dbReference type="SUPFAM" id="SSF55846">
    <property type="entry name" value="N-acetylmuramoyl-L-alanine amidase-like"/>
    <property type="match status" value="1"/>
</dbReference>
<dbReference type="SMART" id="SM00644">
    <property type="entry name" value="Ami_2"/>
    <property type="match status" value="1"/>
</dbReference>
<dbReference type="EMBL" id="JACAQD010000030">
    <property type="protein sequence ID" value="NWC35210.1"/>
    <property type="molecule type" value="Genomic_DNA"/>
</dbReference>
<evidence type="ECO:0000256" key="3">
    <source>
        <dbReference type="ARBA" id="ARBA00022801"/>
    </source>
</evidence>
<dbReference type="EC" id="3.5.1.28" evidence="2"/>
<name>A0A7Y8CM48_9PSED</name>